<dbReference type="Proteomes" id="UP000297872">
    <property type="component" value="Unassembled WGS sequence"/>
</dbReference>
<keyword evidence="2" id="KW-1185">Reference proteome</keyword>
<dbReference type="RefSeq" id="WP_134842986.1">
    <property type="nucleotide sequence ID" value="NZ_DAWDDY010000008.1"/>
</dbReference>
<name>A0A4Y8VR61_9BACT</name>
<reference evidence="1 2" key="1">
    <citation type="submission" date="2019-02" db="EMBL/GenBank/DDBJ databases">
        <title>Draft Genome Sequence of the Prevotella sp. BCRC 81118, Isolated from Human Feces.</title>
        <authorList>
            <person name="Huang C.-H."/>
        </authorList>
    </citation>
    <scope>NUCLEOTIDE SEQUENCE [LARGE SCALE GENOMIC DNA]</scope>
    <source>
        <strain evidence="1 2">BCRC 81118</strain>
    </source>
</reference>
<accession>A0A4Y8VR61</accession>
<dbReference type="AlphaFoldDB" id="A0A4Y8VR61"/>
<dbReference type="OrthoDB" id="1082652at2"/>
<keyword evidence="1" id="KW-0067">ATP-binding</keyword>
<sequence>MEKNIILSGNLAKQFANGEYRQFEPSADVKFLIDSIRNAAGKIKVPVEWLRKYYSTVLEKEISMKQTALLLETQFAFTLGVIPADIHLGLRACFLGWFAWCLLKCKKAFKDA</sequence>
<evidence type="ECO:0000313" key="1">
    <source>
        <dbReference type="EMBL" id="TFH82907.1"/>
    </source>
</evidence>
<proteinExistence type="predicted"/>
<dbReference type="GeneID" id="302994654"/>
<protein>
    <submittedName>
        <fullName evidence="1">ATP-binding protein</fullName>
    </submittedName>
</protein>
<evidence type="ECO:0000313" key="2">
    <source>
        <dbReference type="Proteomes" id="UP000297872"/>
    </source>
</evidence>
<dbReference type="GO" id="GO:0005524">
    <property type="term" value="F:ATP binding"/>
    <property type="evidence" value="ECO:0007669"/>
    <property type="project" value="UniProtKB-KW"/>
</dbReference>
<dbReference type="EMBL" id="SGVY01000009">
    <property type="protein sequence ID" value="TFH82907.1"/>
    <property type="molecule type" value="Genomic_DNA"/>
</dbReference>
<organism evidence="1 2">
    <name type="scientific">Segatella hominis</name>
    <dbReference type="NCBI Taxonomy" id="2518605"/>
    <lineage>
        <taxon>Bacteria</taxon>
        <taxon>Pseudomonadati</taxon>
        <taxon>Bacteroidota</taxon>
        <taxon>Bacteroidia</taxon>
        <taxon>Bacteroidales</taxon>
        <taxon>Prevotellaceae</taxon>
        <taxon>Segatella</taxon>
    </lineage>
</organism>
<comment type="caution">
    <text evidence="1">The sequence shown here is derived from an EMBL/GenBank/DDBJ whole genome shotgun (WGS) entry which is preliminary data.</text>
</comment>
<gene>
    <name evidence="1" type="ORF">EXN75_05010</name>
</gene>
<keyword evidence="1" id="KW-0547">Nucleotide-binding</keyword>